<dbReference type="GO" id="GO:0035870">
    <property type="term" value="F:dITP diphosphatase activity"/>
    <property type="evidence" value="ECO:0007669"/>
    <property type="project" value="UniProtKB-ARBA"/>
</dbReference>
<dbReference type="GO" id="GO:0000166">
    <property type="term" value="F:nucleotide binding"/>
    <property type="evidence" value="ECO:0007669"/>
    <property type="project" value="UniProtKB-KW"/>
</dbReference>
<keyword evidence="7" id="KW-0460">Magnesium</keyword>
<evidence type="ECO:0000256" key="13">
    <source>
        <dbReference type="ARBA" id="ARBA00075987"/>
    </source>
</evidence>
<evidence type="ECO:0000256" key="11">
    <source>
        <dbReference type="ARBA" id="ARBA00066468"/>
    </source>
</evidence>
<dbReference type="GO" id="GO:0005829">
    <property type="term" value="C:cytosol"/>
    <property type="evidence" value="ECO:0007669"/>
    <property type="project" value="TreeGrafter"/>
</dbReference>
<protein>
    <recommendedName>
        <fullName evidence="12">dITP/XTP pyrophosphatase</fullName>
        <ecNumber evidence="11">3.6.1.66</ecNumber>
    </recommendedName>
    <alternativeName>
        <fullName evidence="13">Non-canonical purine NTP pyrophosphatase</fullName>
    </alternativeName>
    <alternativeName>
        <fullName evidence="14">Non-standard purine NTP pyrophosphatase</fullName>
    </alternativeName>
    <alternativeName>
        <fullName evidence="16">Nucleoside-triphosphate diphosphatase</fullName>
    </alternativeName>
    <alternativeName>
        <fullName evidence="15">Nucleoside-triphosphate pyrophosphatase</fullName>
    </alternativeName>
</protein>
<dbReference type="InterPro" id="IPR002637">
    <property type="entry name" value="RdgB/HAM1"/>
</dbReference>
<dbReference type="PANTHER" id="PTHR11067:SF9">
    <property type="entry name" value="INOSINE TRIPHOSPHATE PYROPHOSPHATASE"/>
    <property type="match status" value="1"/>
</dbReference>
<dbReference type="InterPro" id="IPR020922">
    <property type="entry name" value="dITP/XTP_pyrophosphatase"/>
</dbReference>
<dbReference type="AlphaFoldDB" id="A0A6J6F6W0"/>
<evidence type="ECO:0000256" key="14">
    <source>
        <dbReference type="ARBA" id="ARBA00078805"/>
    </source>
</evidence>
<evidence type="ECO:0000256" key="15">
    <source>
        <dbReference type="ARBA" id="ARBA00083186"/>
    </source>
</evidence>
<dbReference type="GO" id="GO:0036220">
    <property type="term" value="F:ITP diphosphatase activity"/>
    <property type="evidence" value="ECO:0007669"/>
    <property type="project" value="UniProtKB-EC"/>
</dbReference>
<proteinExistence type="inferred from homology"/>
<evidence type="ECO:0000256" key="3">
    <source>
        <dbReference type="ARBA" id="ARBA00011738"/>
    </source>
</evidence>
<dbReference type="PANTHER" id="PTHR11067">
    <property type="entry name" value="INOSINE TRIPHOSPHATE PYROPHOSPHATASE/HAM1 PROTEIN"/>
    <property type="match status" value="1"/>
</dbReference>
<dbReference type="HAMAP" id="MF_01405">
    <property type="entry name" value="Non_canon_purine_NTPase"/>
    <property type="match status" value="1"/>
</dbReference>
<dbReference type="Pfam" id="PF01725">
    <property type="entry name" value="Ham1p_like"/>
    <property type="match status" value="1"/>
</dbReference>
<dbReference type="EC" id="3.6.1.66" evidence="11"/>
<evidence type="ECO:0000256" key="6">
    <source>
        <dbReference type="ARBA" id="ARBA00022801"/>
    </source>
</evidence>
<dbReference type="CDD" id="cd00515">
    <property type="entry name" value="HAM1"/>
    <property type="match status" value="1"/>
</dbReference>
<evidence type="ECO:0000256" key="10">
    <source>
        <dbReference type="ARBA" id="ARBA00052017"/>
    </source>
</evidence>
<evidence type="ECO:0000256" key="2">
    <source>
        <dbReference type="ARBA" id="ARBA00008023"/>
    </source>
</evidence>
<keyword evidence="6" id="KW-0378">Hydrolase</keyword>
<comment type="catalytic activity">
    <reaction evidence="9">
        <text>dITP + H2O = dIMP + diphosphate + H(+)</text>
        <dbReference type="Rhea" id="RHEA:28342"/>
        <dbReference type="ChEBI" id="CHEBI:15377"/>
        <dbReference type="ChEBI" id="CHEBI:15378"/>
        <dbReference type="ChEBI" id="CHEBI:33019"/>
        <dbReference type="ChEBI" id="CHEBI:61194"/>
        <dbReference type="ChEBI" id="CHEBI:61382"/>
        <dbReference type="EC" id="3.6.1.66"/>
    </reaction>
</comment>
<accession>A0A6J6F6W0</accession>
<dbReference type="FunFam" id="3.90.950.10:FF:000001">
    <property type="entry name" value="dITP/XTP pyrophosphatase"/>
    <property type="match status" value="1"/>
</dbReference>
<comment type="similarity">
    <text evidence="2">Belongs to the HAM1 NTPase family.</text>
</comment>
<keyword evidence="5" id="KW-0547">Nucleotide-binding</keyword>
<evidence type="ECO:0000256" key="8">
    <source>
        <dbReference type="ARBA" id="ARBA00023080"/>
    </source>
</evidence>
<name>A0A6J6F6W0_9ZZZZ</name>
<sequence length="190" mass="20042">MEIVVGTRNAHKIQELTRILEPLVPQLTLVPAPGPSPVEDGETFSENALIKARAAFADSGLPSIADDSGLVVDALGGAPGIHSARYSGTGIDEENTALVLSQMVGVVDRRARFVCAAALVHSGGELVLERSWEGSLAEEPSGLGGFGYDPIFVPEGHSRTAGELRDQDKDALSHRGQAFRALAEHLLALR</sequence>
<dbReference type="NCBIfam" id="TIGR00042">
    <property type="entry name" value="RdgB/HAM1 family non-canonical purine NTP pyrophosphatase"/>
    <property type="match status" value="1"/>
</dbReference>
<comment type="subunit">
    <text evidence="3">Homodimer.</text>
</comment>
<dbReference type="Gene3D" id="3.90.950.10">
    <property type="match status" value="1"/>
</dbReference>
<keyword evidence="4" id="KW-0479">Metal-binding</keyword>
<dbReference type="EMBL" id="CAEZTM010000091">
    <property type="protein sequence ID" value="CAB4580578.1"/>
    <property type="molecule type" value="Genomic_DNA"/>
</dbReference>
<dbReference type="GO" id="GO:0017111">
    <property type="term" value="F:ribonucleoside triphosphate phosphatase activity"/>
    <property type="evidence" value="ECO:0007669"/>
    <property type="project" value="InterPro"/>
</dbReference>
<evidence type="ECO:0000256" key="16">
    <source>
        <dbReference type="ARBA" id="ARBA00083635"/>
    </source>
</evidence>
<organism evidence="17">
    <name type="scientific">freshwater metagenome</name>
    <dbReference type="NCBI Taxonomy" id="449393"/>
    <lineage>
        <taxon>unclassified sequences</taxon>
        <taxon>metagenomes</taxon>
        <taxon>ecological metagenomes</taxon>
    </lineage>
</organism>
<dbReference type="GO" id="GO:0009146">
    <property type="term" value="P:purine nucleoside triphosphate catabolic process"/>
    <property type="evidence" value="ECO:0007669"/>
    <property type="project" value="UniProtKB-ARBA"/>
</dbReference>
<evidence type="ECO:0000256" key="1">
    <source>
        <dbReference type="ARBA" id="ARBA00001946"/>
    </source>
</evidence>
<reference evidence="17" key="1">
    <citation type="submission" date="2020-05" db="EMBL/GenBank/DDBJ databases">
        <authorList>
            <person name="Chiriac C."/>
            <person name="Salcher M."/>
            <person name="Ghai R."/>
            <person name="Kavagutti S V."/>
        </authorList>
    </citation>
    <scope>NUCLEOTIDE SEQUENCE</scope>
</reference>
<comment type="cofactor">
    <cofactor evidence="1">
        <name>Mg(2+)</name>
        <dbReference type="ChEBI" id="CHEBI:18420"/>
    </cofactor>
</comment>
<gene>
    <name evidence="17" type="ORF">UFOPK1684_01373</name>
</gene>
<evidence type="ECO:0000256" key="5">
    <source>
        <dbReference type="ARBA" id="ARBA00022741"/>
    </source>
</evidence>
<evidence type="ECO:0000256" key="12">
    <source>
        <dbReference type="ARBA" id="ARBA00071289"/>
    </source>
</evidence>
<evidence type="ECO:0000313" key="17">
    <source>
        <dbReference type="EMBL" id="CAB4580578.1"/>
    </source>
</evidence>
<dbReference type="InterPro" id="IPR029001">
    <property type="entry name" value="ITPase-like_fam"/>
</dbReference>
<evidence type="ECO:0000256" key="7">
    <source>
        <dbReference type="ARBA" id="ARBA00022842"/>
    </source>
</evidence>
<evidence type="ECO:0000256" key="4">
    <source>
        <dbReference type="ARBA" id="ARBA00022723"/>
    </source>
</evidence>
<dbReference type="SUPFAM" id="SSF52972">
    <property type="entry name" value="ITPase-like"/>
    <property type="match status" value="1"/>
</dbReference>
<comment type="catalytic activity">
    <reaction evidence="10">
        <text>XTP + H2O = XMP + diphosphate + H(+)</text>
        <dbReference type="Rhea" id="RHEA:28610"/>
        <dbReference type="ChEBI" id="CHEBI:15377"/>
        <dbReference type="ChEBI" id="CHEBI:15378"/>
        <dbReference type="ChEBI" id="CHEBI:33019"/>
        <dbReference type="ChEBI" id="CHEBI:57464"/>
        <dbReference type="ChEBI" id="CHEBI:61314"/>
        <dbReference type="EC" id="3.6.1.66"/>
    </reaction>
</comment>
<keyword evidence="8" id="KW-0546">Nucleotide metabolism</keyword>
<dbReference type="GO" id="GO:0009117">
    <property type="term" value="P:nucleotide metabolic process"/>
    <property type="evidence" value="ECO:0007669"/>
    <property type="project" value="UniProtKB-KW"/>
</dbReference>
<evidence type="ECO:0000256" key="9">
    <source>
        <dbReference type="ARBA" id="ARBA00051875"/>
    </source>
</evidence>
<dbReference type="GO" id="GO:0046872">
    <property type="term" value="F:metal ion binding"/>
    <property type="evidence" value="ECO:0007669"/>
    <property type="project" value="UniProtKB-KW"/>
</dbReference>
<dbReference type="GO" id="GO:0036222">
    <property type="term" value="F:XTP diphosphatase activity"/>
    <property type="evidence" value="ECO:0007669"/>
    <property type="project" value="UniProtKB-ARBA"/>
</dbReference>